<dbReference type="Gene3D" id="1.10.287.100">
    <property type="match status" value="1"/>
</dbReference>
<dbReference type="EMBL" id="JAPWTK010000084">
    <property type="protein sequence ID" value="KAJ8951453.1"/>
    <property type="molecule type" value="Genomic_DNA"/>
</dbReference>
<dbReference type="SUPFAM" id="SSF50784">
    <property type="entry name" value="Transcription factor IIA (TFIIA), beta-barrel domain"/>
    <property type="match status" value="1"/>
</dbReference>
<keyword evidence="3" id="KW-0804">Transcription</keyword>
<dbReference type="SUPFAM" id="SSF47396">
    <property type="entry name" value="Transcription factor IIA (TFIIA), alpha-helical domain"/>
    <property type="match status" value="1"/>
</dbReference>
<dbReference type="SMART" id="SM01371">
    <property type="entry name" value="TFIIA"/>
    <property type="match status" value="1"/>
</dbReference>
<dbReference type="InterPro" id="IPR009088">
    <property type="entry name" value="TFIIA_b-brl"/>
</dbReference>
<evidence type="ECO:0008006" key="8">
    <source>
        <dbReference type="Google" id="ProtNLM"/>
    </source>
</evidence>
<evidence type="ECO:0000256" key="2">
    <source>
        <dbReference type="ARBA" id="ARBA00010059"/>
    </source>
</evidence>
<dbReference type="FunFam" id="1.10.287.100:FF:000001">
    <property type="entry name" value="Transcription initiation factor IIA subunit"/>
    <property type="match status" value="1"/>
</dbReference>
<organism evidence="6 7">
    <name type="scientific">Aromia moschata</name>
    <dbReference type="NCBI Taxonomy" id="1265417"/>
    <lineage>
        <taxon>Eukaryota</taxon>
        <taxon>Metazoa</taxon>
        <taxon>Ecdysozoa</taxon>
        <taxon>Arthropoda</taxon>
        <taxon>Hexapoda</taxon>
        <taxon>Insecta</taxon>
        <taxon>Pterygota</taxon>
        <taxon>Neoptera</taxon>
        <taxon>Endopterygota</taxon>
        <taxon>Coleoptera</taxon>
        <taxon>Polyphaga</taxon>
        <taxon>Cucujiformia</taxon>
        <taxon>Chrysomeloidea</taxon>
        <taxon>Cerambycidae</taxon>
        <taxon>Cerambycinae</taxon>
        <taxon>Callichromatini</taxon>
        <taxon>Aromia</taxon>
    </lineage>
</organism>
<comment type="caution">
    <text evidence="6">The sequence shown here is derived from an EMBL/GenBank/DDBJ whole genome shotgun (WGS) entry which is preliminary data.</text>
</comment>
<proteinExistence type="inferred from homology"/>
<feature type="compositionally biased region" description="Acidic residues" evidence="5">
    <location>
        <begin position="273"/>
        <end position="326"/>
    </location>
</feature>
<dbReference type="InterPro" id="IPR004855">
    <property type="entry name" value="TFIIA_asu/bsu"/>
</dbReference>
<keyword evidence="4" id="KW-0539">Nucleus</keyword>
<keyword evidence="7" id="KW-1185">Reference proteome</keyword>
<accession>A0AAV8YJV6</accession>
<evidence type="ECO:0000256" key="1">
    <source>
        <dbReference type="ARBA" id="ARBA00004123"/>
    </source>
</evidence>
<dbReference type="GO" id="GO:0005672">
    <property type="term" value="C:transcription factor TFIIA complex"/>
    <property type="evidence" value="ECO:0007669"/>
    <property type="project" value="InterPro"/>
</dbReference>
<dbReference type="CDD" id="cd07976">
    <property type="entry name" value="TFIIA_alpha_beta_like"/>
    <property type="match status" value="2"/>
</dbReference>
<dbReference type="Proteomes" id="UP001162162">
    <property type="component" value="Unassembled WGS sequence"/>
</dbReference>
<dbReference type="PANTHER" id="PTHR12694:SF8">
    <property type="entry name" value="TRANSCRIPTION INITIATION FACTOR IIA SUBUNIT 1"/>
    <property type="match status" value="1"/>
</dbReference>
<protein>
    <recommendedName>
        <fullName evidence="8">TFIIA</fullName>
    </recommendedName>
</protein>
<evidence type="ECO:0000256" key="4">
    <source>
        <dbReference type="ARBA" id="ARBA00023242"/>
    </source>
</evidence>
<feature type="region of interest" description="Disordered" evidence="5">
    <location>
        <begin position="252"/>
        <end position="326"/>
    </location>
</feature>
<reference evidence="6" key="1">
    <citation type="journal article" date="2023" name="Insect Mol. Biol.">
        <title>Genome sequencing provides insights into the evolution of gene families encoding plant cell wall-degrading enzymes in longhorned beetles.</title>
        <authorList>
            <person name="Shin N.R."/>
            <person name="Okamura Y."/>
            <person name="Kirsch R."/>
            <person name="Pauchet Y."/>
        </authorList>
    </citation>
    <scope>NUCLEOTIDE SEQUENCE</scope>
    <source>
        <strain evidence="6">AMC_N1</strain>
    </source>
</reference>
<dbReference type="GO" id="GO:0006367">
    <property type="term" value="P:transcription initiation at RNA polymerase II promoter"/>
    <property type="evidence" value="ECO:0007669"/>
    <property type="project" value="InterPro"/>
</dbReference>
<dbReference type="PANTHER" id="PTHR12694">
    <property type="entry name" value="TRANSCRIPTION INITIATION FACTOR IIA SUBUNIT 1"/>
    <property type="match status" value="1"/>
</dbReference>
<comment type="subcellular location">
    <subcellularLocation>
        <location evidence="1">Nucleus</location>
    </subcellularLocation>
</comment>
<name>A0AAV8YJV6_9CUCU</name>
<dbReference type="AlphaFoldDB" id="A0AAV8YJV6"/>
<dbReference type="Pfam" id="PF03153">
    <property type="entry name" value="TFIIA"/>
    <property type="match status" value="2"/>
</dbReference>
<evidence type="ECO:0000313" key="6">
    <source>
        <dbReference type="EMBL" id="KAJ8951453.1"/>
    </source>
</evidence>
<comment type="similarity">
    <text evidence="2">Belongs to the TFIIA subunit 1 family.</text>
</comment>
<dbReference type="Gene3D" id="2.30.18.10">
    <property type="entry name" value="Transcription factor IIA (TFIIA), beta-barrel domain"/>
    <property type="match status" value="1"/>
</dbReference>
<sequence length="377" mass="42635">MDFNRPDIVLIQKTEREKIAKYESLSTELKRLWRLEKVETCPVISAEGVMTTRSTKNITALGLYCNYKAYQEVINDVITNVREHFIEDGVDETVLQELKQLWQTKLAATKAVEETRENERTVGTNNKTTKQECNNGTAFMKNQEHTMQQLQMQQPNFQPQDLPNDKQLVGQVPPNNHIPQGPLGQPFPEWRRVPIQLTIPSVPGSGDGHRILSIDVPEVFLQGHHLKSILTGQNHVNTAFLKHQQSVFELNSLSRGDGQRLQEIPQRDGPADSTDDEEDASDVSDNDGEDDKEEEEEMEDDSGAVAEEEPLNSGDDVSDADGTEESFETENVIVCQYDKISRSRNRWKFHLKDGIMNLNGEDFIFQKANGDAVVTCP</sequence>
<evidence type="ECO:0000256" key="5">
    <source>
        <dbReference type="SAM" id="MobiDB-lite"/>
    </source>
</evidence>
<gene>
    <name evidence="6" type="ORF">NQ318_006884</name>
</gene>
<evidence type="ECO:0000256" key="3">
    <source>
        <dbReference type="ARBA" id="ARBA00023163"/>
    </source>
</evidence>
<evidence type="ECO:0000313" key="7">
    <source>
        <dbReference type="Proteomes" id="UP001162162"/>
    </source>
</evidence>
<feature type="compositionally biased region" description="Basic and acidic residues" evidence="5">
    <location>
        <begin position="257"/>
        <end position="270"/>
    </location>
</feature>